<feature type="transmembrane region" description="Helical" evidence="1">
    <location>
        <begin position="72"/>
        <end position="101"/>
    </location>
</feature>
<reference evidence="2" key="1">
    <citation type="submission" date="2018-06" db="EMBL/GenBank/DDBJ databases">
        <authorList>
            <person name="Zhirakovskaya E."/>
        </authorList>
    </citation>
    <scope>NUCLEOTIDE SEQUENCE</scope>
</reference>
<feature type="transmembrane region" description="Helical" evidence="1">
    <location>
        <begin position="12"/>
        <end position="37"/>
    </location>
</feature>
<name>A0A3B1CRA0_9ZZZZ</name>
<protein>
    <recommendedName>
        <fullName evidence="3">MerC domain-containing protein</fullName>
    </recommendedName>
</protein>
<dbReference type="Pfam" id="PF03203">
    <property type="entry name" value="MerC"/>
    <property type="match status" value="1"/>
</dbReference>
<organism evidence="2">
    <name type="scientific">hydrothermal vent metagenome</name>
    <dbReference type="NCBI Taxonomy" id="652676"/>
    <lineage>
        <taxon>unclassified sequences</taxon>
        <taxon>metagenomes</taxon>
        <taxon>ecological metagenomes</taxon>
    </lineage>
</organism>
<dbReference type="AlphaFoldDB" id="A0A3B1CRA0"/>
<dbReference type="GO" id="GO:0016020">
    <property type="term" value="C:membrane"/>
    <property type="evidence" value="ECO:0007669"/>
    <property type="project" value="InterPro"/>
</dbReference>
<keyword evidence="1" id="KW-0472">Membrane</keyword>
<feature type="transmembrane region" description="Helical" evidence="1">
    <location>
        <begin position="43"/>
        <end position="60"/>
    </location>
</feature>
<keyword evidence="1" id="KW-0812">Transmembrane</keyword>
<evidence type="ECO:0000313" key="2">
    <source>
        <dbReference type="EMBL" id="VAX21535.1"/>
    </source>
</evidence>
<evidence type="ECO:0000256" key="1">
    <source>
        <dbReference type="SAM" id="Phobius"/>
    </source>
</evidence>
<keyword evidence="1" id="KW-1133">Transmembrane helix</keyword>
<accession>A0A3B1CRA0</accession>
<dbReference type="EMBL" id="UOGB01000209">
    <property type="protein sequence ID" value="VAX21535.1"/>
    <property type="molecule type" value="Genomic_DNA"/>
</dbReference>
<evidence type="ECO:0008006" key="3">
    <source>
        <dbReference type="Google" id="ProtNLM"/>
    </source>
</evidence>
<dbReference type="InterPro" id="IPR004891">
    <property type="entry name" value="Mercury-R_MerC"/>
</dbReference>
<dbReference type="GO" id="GO:0015097">
    <property type="term" value="F:mercury ion transmembrane transporter activity"/>
    <property type="evidence" value="ECO:0007669"/>
    <property type="project" value="InterPro"/>
</dbReference>
<proteinExistence type="predicted"/>
<gene>
    <name evidence="2" type="ORF">MNBD_NITROSPINAE03-1639</name>
</gene>
<dbReference type="Gene3D" id="1.10.287.910">
    <property type="entry name" value="bacterial mercury transporter, merf"/>
    <property type="match status" value="1"/>
</dbReference>
<sequence>MKEHMDKVGAFGSIFAALCCIGTPALLAFLASIGLGFVINDLILLPALALFLILTGYGLIAAKKRHGRKEPLIVFGVSSAVIVISVWFTTIGVIIGLVGLISSTIMNIVYQRQCATAACDV</sequence>